<accession>A0ABM0GND5</accession>
<keyword evidence="1" id="KW-0853">WD repeat</keyword>
<dbReference type="Pfam" id="PF00400">
    <property type="entry name" value="WD40"/>
    <property type="match status" value="2"/>
</dbReference>
<protein>
    <submittedName>
        <fullName evidence="4">WD repeat-containing protein 5-like</fullName>
    </submittedName>
</protein>
<dbReference type="PROSITE" id="PS50294">
    <property type="entry name" value="WD_REPEATS_REGION"/>
    <property type="match status" value="1"/>
</dbReference>
<dbReference type="SUPFAM" id="SSF50978">
    <property type="entry name" value="WD40 repeat-like"/>
    <property type="match status" value="1"/>
</dbReference>
<feature type="compositionally biased region" description="Polar residues" evidence="2">
    <location>
        <begin position="7"/>
        <end position="25"/>
    </location>
</feature>
<feature type="repeat" description="WD" evidence="1">
    <location>
        <begin position="195"/>
        <end position="237"/>
    </location>
</feature>
<evidence type="ECO:0000256" key="1">
    <source>
        <dbReference type="PROSITE-ProRule" id="PRU00221"/>
    </source>
</evidence>
<reference evidence="4" key="1">
    <citation type="submission" date="2025-08" db="UniProtKB">
        <authorList>
            <consortium name="RefSeq"/>
        </authorList>
    </citation>
    <scope>IDENTIFICATION</scope>
    <source>
        <tissue evidence="4">Testes</tissue>
    </source>
</reference>
<keyword evidence="3" id="KW-1185">Reference proteome</keyword>
<evidence type="ECO:0000256" key="2">
    <source>
        <dbReference type="SAM" id="MobiDB-lite"/>
    </source>
</evidence>
<dbReference type="PANTHER" id="PTHR47822:SF2">
    <property type="entry name" value="F-BOX AND WD-40 DOMAIN PROTEIN 7"/>
    <property type="match status" value="1"/>
</dbReference>
<gene>
    <name evidence="4" type="primary">LOC100367460</name>
</gene>
<dbReference type="PANTHER" id="PTHR47822">
    <property type="entry name" value="CARBOHYDRATE BINDING DOMAIN CONTAINING PROTEIN"/>
    <property type="match status" value="1"/>
</dbReference>
<dbReference type="RefSeq" id="XP_002733778.1">
    <property type="nucleotide sequence ID" value="XM_002733732.2"/>
</dbReference>
<evidence type="ECO:0000313" key="3">
    <source>
        <dbReference type="Proteomes" id="UP000694865"/>
    </source>
</evidence>
<sequence>MFALQRASVSSLTGSFSSDLTKSARGSNAGDAFFRKLEPSVDGNLKIAHIIETSGDVMCCRYSEDSSLLAVGLANGAIKVYSTDNSAMLYNLTDQEILDSSLPCTSIHFRPHQNEDKSKNLLMATYASGMVKLWHTATSTCLHTTHEPRQSLNLAFNNQVSTYITSGSDEKIYIYDEPTRKLIMTCEPSPSKNVMDGHRARVFAIQFHAQDRHEFVSGGWDDTVQFWDTRVQHSVRKLYGPHICGDALDIDFQHNHIITGSWRKEFNLQIWDYASGNLIKNVPADFTSSLLYCSQWLGKDHISVGGSDNNMARVIDRGTLQTTGRILDLPGGVYTIDNDRRGAHPKLAVGSARNIYILEKK</sequence>
<dbReference type="SMART" id="SM00320">
    <property type="entry name" value="WD40"/>
    <property type="match status" value="4"/>
</dbReference>
<proteinExistence type="predicted"/>
<dbReference type="InterPro" id="IPR036322">
    <property type="entry name" value="WD40_repeat_dom_sf"/>
</dbReference>
<dbReference type="Gene3D" id="2.130.10.10">
    <property type="entry name" value="YVTN repeat-like/Quinoprotein amine dehydrogenase"/>
    <property type="match status" value="2"/>
</dbReference>
<feature type="region of interest" description="Disordered" evidence="2">
    <location>
        <begin position="1"/>
        <end position="25"/>
    </location>
</feature>
<evidence type="ECO:0000313" key="4">
    <source>
        <dbReference type="RefSeq" id="XP_002733778.1"/>
    </source>
</evidence>
<dbReference type="InterPro" id="IPR001680">
    <property type="entry name" value="WD40_rpt"/>
</dbReference>
<dbReference type="InterPro" id="IPR015943">
    <property type="entry name" value="WD40/YVTN_repeat-like_dom_sf"/>
</dbReference>
<dbReference type="GeneID" id="100367460"/>
<organism evidence="3 4">
    <name type="scientific">Saccoglossus kowalevskii</name>
    <name type="common">Acorn worm</name>
    <dbReference type="NCBI Taxonomy" id="10224"/>
    <lineage>
        <taxon>Eukaryota</taxon>
        <taxon>Metazoa</taxon>
        <taxon>Hemichordata</taxon>
        <taxon>Enteropneusta</taxon>
        <taxon>Harrimaniidae</taxon>
        <taxon>Saccoglossus</taxon>
    </lineage>
</organism>
<dbReference type="Proteomes" id="UP000694865">
    <property type="component" value="Unplaced"/>
</dbReference>
<name>A0ABM0GND5_SACKO</name>
<dbReference type="PROSITE" id="PS50082">
    <property type="entry name" value="WD_REPEATS_2"/>
    <property type="match status" value="1"/>
</dbReference>